<name>A0A4Z2HL18_9TELE</name>
<protein>
    <submittedName>
        <fullName evidence="1">Uncharacterized protein</fullName>
    </submittedName>
</protein>
<reference evidence="1 2" key="1">
    <citation type="submission" date="2019-03" db="EMBL/GenBank/DDBJ databases">
        <title>First draft genome of Liparis tanakae, snailfish: a comprehensive survey of snailfish specific genes.</title>
        <authorList>
            <person name="Kim W."/>
            <person name="Song I."/>
            <person name="Jeong J.-H."/>
            <person name="Kim D."/>
            <person name="Kim S."/>
            <person name="Ryu S."/>
            <person name="Song J.Y."/>
            <person name="Lee S.K."/>
        </authorList>
    </citation>
    <scope>NUCLEOTIDE SEQUENCE [LARGE SCALE GENOMIC DNA]</scope>
    <source>
        <tissue evidence="1">Muscle</tissue>
    </source>
</reference>
<dbReference type="EMBL" id="SRLO01000217">
    <property type="protein sequence ID" value="TNN66538.1"/>
    <property type="molecule type" value="Genomic_DNA"/>
</dbReference>
<proteinExistence type="predicted"/>
<comment type="caution">
    <text evidence="1">The sequence shown here is derived from an EMBL/GenBank/DDBJ whole genome shotgun (WGS) entry which is preliminary data.</text>
</comment>
<keyword evidence="2" id="KW-1185">Reference proteome</keyword>
<evidence type="ECO:0000313" key="1">
    <source>
        <dbReference type="EMBL" id="TNN66538.1"/>
    </source>
</evidence>
<gene>
    <name evidence="1" type="ORF">EYF80_023224</name>
</gene>
<dbReference type="AlphaFoldDB" id="A0A4Z2HL18"/>
<evidence type="ECO:0000313" key="2">
    <source>
        <dbReference type="Proteomes" id="UP000314294"/>
    </source>
</evidence>
<accession>A0A4Z2HL18</accession>
<organism evidence="1 2">
    <name type="scientific">Liparis tanakae</name>
    <name type="common">Tanaka's snailfish</name>
    <dbReference type="NCBI Taxonomy" id="230148"/>
    <lineage>
        <taxon>Eukaryota</taxon>
        <taxon>Metazoa</taxon>
        <taxon>Chordata</taxon>
        <taxon>Craniata</taxon>
        <taxon>Vertebrata</taxon>
        <taxon>Euteleostomi</taxon>
        <taxon>Actinopterygii</taxon>
        <taxon>Neopterygii</taxon>
        <taxon>Teleostei</taxon>
        <taxon>Neoteleostei</taxon>
        <taxon>Acanthomorphata</taxon>
        <taxon>Eupercaria</taxon>
        <taxon>Perciformes</taxon>
        <taxon>Cottioidei</taxon>
        <taxon>Cottales</taxon>
        <taxon>Liparidae</taxon>
        <taxon>Liparis</taxon>
    </lineage>
</organism>
<sequence>MKPARTHLYTVVVGVQAHNCTNLIPQATWYGVVFQDSASTTFPSGRSVVLRLQLSVQSKTLIDVLGCWRQLDGDNNKKRAVSPGEG</sequence>
<dbReference type="Proteomes" id="UP000314294">
    <property type="component" value="Unassembled WGS sequence"/>
</dbReference>